<comment type="caution">
    <text evidence="1">The sequence shown here is derived from an EMBL/GenBank/DDBJ whole genome shotgun (WGS) entry which is preliminary data.</text>
</comment>
<proteinExistence type="predicted"/>
<dbReference type="AlphaFoldDB" id="A0AAD9NY91"/>
<keyword evidence="2" id="KW-1185">Reference proteome</keyword>
<protein>
    <submittedName>
        <fullName evidence="1">Uncharacterized protein</fullName>
    </submittedName>
</protein>
<organism evidence="1 2">
    <name type="scientific">Ridgeia piscesae</name>
    <name type="common">Tubeworm</name>
    <dbReference type="NCBI Taxonomy" id="27915"/>
    <lineage>
        <taxon>Eukaryota</taxon>
        <taxon>Metazoa</taxon>
        <taxon>Spiralia</taxon>
        <taxon>Lophotrochozoa</taxon>
        <taxon>Annelida</taxon>
        <taxon>Polychaeta</taxon>
        <taxon>Sedentaria</taxon>
        <taxon>Canalipalpata</taxon>
        <taxon>Sabellida</taxon>
        <taxon>Siboglinidae</taxon>
        <taxon>Ridgeia</taxon>
    </lineage>
</organism>
<name>A0AAD9NY91_RIDPI</name>
<gene>
    <name evidence="1" type="ORF">NP493_256g01033</name>
</gene>
<reference evidence="1" key="1">
    <citation type="journal article" date="2023" name="Mol. Biol. Evol.">
        <title>Third-Generation Sequencing Reveals the Adaptive Role of the Epigenome in Three Deep-Sea Polychaetes.</title>
        <authorList>
            <person name="Perez M."/>
            <person name="Aroh O."/>
            <person name="Sun Y."/>
            <person name="Lan Y."/>
            <person name="Juniper S.K."/>
            <person name="Young C.R."/>
            <person name="Angers B."/>
            <person name="Qian P.Y."/>
        </authorList>
    </citation>
    <scope>NUCLEOTIDE SEQUENCE</scope>
    <source>
        <strain evidence="1">R07B-5</strain>
    </source>
</reference>
<dbReference type="EMBL" id="JAODUO010000256">
    <property type="protein sequence ID" value="KAK2184696.1"/>
    <property type="molecule type" value="Genomic_DNA"/>
</dbReference>
<dbReference type="Proteomes" id="UP001209878">
    <property type="component" value="Unassembled WGS sequence"/>
</dbReference>
<evidence type="ECO:0000313" key="1">
    <source>
        <dbReference type="EMBL" id="KAK2184696.1"/>
    </source>
</evidence>
<accession>A0AAD9NY91</accession>
<evidence type="ECO:0000313" key="2">
    <source>
        <dbReference type="Proteomes" id="UP001209878"/>
    </source>
</evidence>
<sequence length="90" mass="9359">MSEHVRPGLFLSPFGCFMAASSPFNSSISSKITVTVSASVTLSSVLSVTLSSGLSDCADVSRLRRRLWRNSGGKCDRSELLPSPGGPGGP</sequence>